<dbReference type="PANTHER" id="PTHR32432">
    <property type="entry name" value="CELL DIVISION PROTEIN FTSA-RELATED"/>
    <property type="match status" value="1"/>
</dbReference>
<evidence type="ECO:0008006" key="2">
    <source>
        <dbReference type="Google" id="ProtNLM"/>
    </source>
</evidence>
<sequence length="319" mass="35483">MLGFKNVVSIDIGSSLIKLVQLSQSRGKIRLDKVGIVDNPASDLRPHSQKISKGATAQAIKHLLRKSHIKAKDAVSSLNGPSIIIQYLKFPPLSGKELKSAVNLEIQRVMLGRLNQVETDFQVLPQSEEKDGKQNILFVTVPKLMVRQRMETLQQAGLNPIAIDTDCLVLANCFLRLKNLAPQEDVTVLNLGTRLINLVILGKESLYFIRDISLSLEGPLELKDKAVLGRIIEEIRRSIHYHEKRGRKNRVGRMFLTGGNAVRLESSDSFLKVLGLPVEKWNPLEDIEFDPSKLGSGFTQSKGYLLAIAIGLGLREKQP</sequence>
<gene>
    <name evidence="1" type="ORF">S12H4_15722</name>
</gene>
<dbReference type="SUPFAM" id="SSF53067">
    <property type="entry name" value="Actin-like ATPase domain"/>
    <property type="match status" value="1"/>
</dbReference>
<dbReference type="Gene3D" id="3.30.420.40">
    <property type="match status" value="2"/>
</dbReference>
<dbReference type="Pfam" id="PF11104">
    <property type="entry name" value="PilM_2"/>
    <property type="match status" value="1"/>
</dbReference>
<dbReference type="PANTHER" id="PTHR32432:SF3">
    <property type="entry name" value="ETHANOLAMINE UTILIZATION PROTEIN EUTJ"/>
    <property type="match status" value="1"/>
</dbReference>
<dbReference type="AlphaFoldDB" id="X1S505"/>
<name>X1S505_9ZZZZ</name>
<dbReference type="EMBL" id="BARW01007570">
    <property type="protein sequence ID" value="GAI87958.1"/>
    <property type="molecule type" value="Genomic_DNA"/>
</dbReference>
<dbReference type="InterPro" id="IPR043129">
    <property type="entry name" value="ATPase_NBD"/>
</dbReference>
<evidence type="ECO:0000313" key="1">
    <source>
        <dbReference type="EMBL" id="GAI87958.1"/>
    </source>
</evidence>
<organism evidence="1">
    <name type="scientific">marine sediment metagenome</name>
    <dbReference type="NCBI Taxonomy" id="412755"/>
    <lineage>
        <taxon>unclassified sequences</taxon>
        <taxon>metagenomes</taxon>
        <taxon>ecological metagenomes</taxon>
    </lineage>
</organism>
<dbReference type="CDD" id="cd24049">
    <property type="entry name" value="ASKHA_NBD_PilM"/>
    <property type="match status" value="1"/>
</dbReference>
<proteinExistence type="predicted"/>
<comment type="caution">
    <text evidence="1">The sequence shown here is derived from an EMBL/GenBank/DDBJ whole genome shotgun (WGS) entry which is preliminary data.</text>
</comment>
<accession>X1S505</accession>
<dbReference type="InterPro" id="IPR050696">
    <property type="entry name" value="FtsA/MreB"/>
</dbReference>
<dbReference type="PIRSF" id="PIRSF019169">
    <property type="entry name" value="PilM"/>
    <property type="match status" value="1"/>
</dbReference>
<dbReference type="InterPro" id="IPR005883">
    <property type="entry name" value="PilM"/>
</dbReference>
<protein>
    <recommendedName>
        <fullName evidence="2">SHS2 domain-containing protein</fullName>
    </recommendedName>
</protein>
<reference evidence="1" key="1">
    <citation type="journal article" date="2014" name="Front. Microbiol.">
        <title>High frequency of phylogenetically diverse reductive dehalogenase-homologous genes in deep subseafloor sedimentary metagenomes.</title>
        <authorList>
            <person name="Kawai M."/>
            <person name="Futagami T."/>
            <person name="Toyoda A."/>
            <person name="Takaki Y."/>
            <person name="Nishi S."/>
            <person name="Hori S."/>
            <person name="Arai W."/>
            <person name="Tsubouchi T."/>
            <person name="Morono Y."/>
            <person name="Uchiyama I."/>
            <person name="Ito T."/>
            <person name="Fujiyama A."/>
            <person name="Inagaki F."/>
            <person name="Takami H."/>
        </authorList>
    </citation>
    <scope>NUCLEOTIDE SEQUENCE</scope>
    <source>
        <strain evidence="1">Expedition CK06-06</strain>
    </source>
</reference>